<name>A0A5D2C9R9_GOSDA</name>
<sequence length="39" mass="4734">MPQWPTPYLSSLHKISFQLFPQPFIWDLCFHIGYGRHLM</sequence>
<dbReference type="Proteomes" id="UP000323506">
    <property type="component" value="Chromosome D06"/>
</dbReference>
<accession>A0A5D2C9R9</accession>
<dbReference type="EMBL" id="CM017706">
    <property type="protein sequence ID" value="TYG64842.1"/>
    <property type="molecule type" value="Genomic_DNA"/>
</dbReference>
<gene>
    <name evidence="1" type="ORF">ES288_D06G139200v1</name>
</gene>
<evidence type="ECO:0000313" key="1">
    <source>
        <dbReference type="EMBL" id="TYG64842.1"/>
    </source>
</evidence>
<dbReference type="AlphaFoldDB" id="A0A5D2C9R9"/>
<reference evidence="1 2" key="1">
    <citation type="submission" date="2019-06" db="EMBL/GenBank/DDBJ databases">
        <title>WGS assembly of Gossypium darwinii.</title>
        <authorList>
            <person name="Chen Z.J."/>
            <person name="Sreedasyam A."/>
            <person name="Ando A."/>
            <person name="Song Q."/>
            <person name="De L."/>
            <person name="Hulse-Kemp A."/>
            <person name="Ding M."/>
            <person name="Ye W."/>
            <person name="Kirkbride R."/>
            <person name="Jenkins J."/>
            <person name="Plott C."/>
            <person name="Lovell J."/>
            <person name="Lin Y.-M."/>
            <person name="Vaughn R."/>
            <person name="Liu B."/>
            <person name="Li W."/>
            <person name="Simpson S."/>
            <person name="Scheffler B."/>
            <person name="Saski C."/>
            <person name="Grover C."/>
            <person name="Hu G."/>
            <person name="Conover J."/>
            <person name="Carlson J."/>
            <person name="Shu S."/>
            <person name="Boston L."/>
            <person name="Williams M."/>
            <person name="Peterson D."/>
            <person name="Mcgee K."/>
            <person name="Jones D."/>
            <person name="Wendel J."/>
            <person name="Stelly D."/>
            <person name="Grimwood J."/>
            <person name="Schmutz J."/>
        </authorList>
    </citation>
    <scope>NUCLEOTIDE SEQUENCE [LARGE SCALE GENOMIC DNA]</scope>
    <source>
        <strain evidence="1">1808015.09</strain>
    </source>
</reference>
<keyword evidence="2" id="KW-1185">Reference proteome</keyword>
<organism evidence="1 2">
    <name type="scientific">Gossypium darwinii</name>
    <name type="common">Darwin's cotton</name>
    <name type="synonym">Gossypium barbadense var. darwinii</name>
    <dbReference type="NCBI Taxonomy" id="34276"/>
    <lineage>
        <taxon>Eukaryota</taxon>
        <taxon>Viridiplantae</taxon>
        <taxon>Streptophyta</taxon>
        <taxon>Embryophyta</taxon>
        <taxon>Tracheophyta</taxon>
        <taxon>Spermatophyta</taxon>
        <taxon>Magnoliopsida</taxon>
        <taxon>eudicotyledons</taxon>
        <taxon>Gunneridae</taxon>
        <taxon>Pentapetalae</taxon>
        <taxon>rosids</taxon>
        <taxon>malvids</taxon>
        <taxon>Malvales</taxon>
        <taxon>Malvaceae</taxon>
        <taxon>Malvoideae</taxon>
        <taxon>Gossypium</taxon>
    </lineage>
</organism>
<proteinExistence type="predicted"/>
<protein>
    <submittedName>
        <fullName evidence="1">Uncharacterized protein</fullName>
    </submittedName>
</protein>
<evidence type="ECO:0000313" key="2">
    <source>
        <dbReference type="Proteomes" id="UP000323506"/>
    </source>
</evidence>